<dbReference type="AlphaFoldDB" id="A0A420HCK8"/>
<keyword evidence="4 7" id="KW-0256">Endoplasmic reticulum</keyword>
<dbReference type="GO" id="GO:0005789">
    <property type="term" value="C:endoplasmic reticulum membrane"/>
    <property type="evidence" value="ECO:0007669"/>
    <property type="project" value="UniProtKB-SubCell"/>
</dbReference>
<keyword evidence="5 7" id="KW-1133">Transmembrane helix</keyword>
<keyword evidence="3 7" id="KW-0812">Transmembrane</keyword>
<comment type="subunit">
    <text evidence="7">Component of the dolichol-phosphate mannose (DPM) synthase complex.</text>
</comment>
<dbReference type="Pfam" id="PF08285">
    <property type="entry name" value="DPM3"/>
    <property type="match status" value="1"/>
</dbReference>
<dbReference type="UniPathway" id="UPA00378"/>
<dbReference type="EMBL" id="MCBR01020593">
    <property type="protein sequence ID" value="RKF55186.1"/>
    <property type="molecule type" value="Genomic_DNA"/>
</dbReference>
<dbReference type="OrthoDB" id="2014333at2759"/>
<protein>
    <recommendedName>
        <fullName evidence="7">Dolichol-phosphate mannosyltransferase subunit 3</fullName>
    </recommendedName>
</protein>
<evidence type="ECO:0000313" key="9">
    <source>
        <dbReference type="Proteomes" id="UP000285405"/>
    </source>
</evidence>
<reference evidence="8 9" key="1">
    <citation type="journal article" date="2018" name="BMC Genomics">
        <title>Comparative genome analyses reveal sequence features reflecting distinct modes of host-adaptation between dicot and monocot powdery mildew.</title>
        <authorList>
            <person name="Wu Y."/>
            <person name="Ma X."/>
            <person name="Pan Z."/>
            <person name="Kale S.D."/>
            <person name="Song Y."/>
            <person name="King H."/>
            <person name="Zhang Q."/>
            <person name="Presley C."/>
            <person name="Deng X."/>
            <person name="Wei C.I."/>
            <person name="Xiao S."/>
        </authorList>
    </citation>
    <scope>NUCLEOTIDE SEQUENCE [LARGE SCALE GENOMIC DNA]</scope>
    <source>
        <strain evidence="8">UCSC1</strain>
    </source>
</reference>
<sequence>MTRVQHTISIGLLSISLYLALYLELVRLPVYIPGHVITIFPFWVIVSFGAYLLAKLGYGLLTFNDVPEAHKELMCEIELARRDLRSLGVDVD</sequence>
<comment type="caution">
    <text evidence="8">The sequence shown here is derived from an EMBL/GenBank/DDBJ whole genome shotgun (WGS) entry which is preliminary data.</text>
</comment>
<keyword evidence="6 7" id="KW-0472">Membrane</keyword>
<dbReference type="PANTHER" id="PTHR16433:SF0">
    <property type="entry name" value="DOLICHOL-PHOSPHATE MANNOSYLTRANSFERASE SUBUNIT 3"/>
    <property type="match status" value="1"/>
</dbReference>
<gene>
    <name evidence="8" type="ORF">GcC1_205004</name>
</gene>
<name>A0A420HCK8_9PEZI</name>
<comment type="function">
    <text evidence="7">Stabilizer subunit of the dolichol-phosphate mannose (DPM) synthase complex; tethers catalytic subunit to the ER.</text>
</comment>
<proteinExistence type="inferred from homology"/>
<evidence type="ECO:0000256" key="7">
    <source>
        <dbReference type="RuleBase" id="RU365085"/>
    </source>
</evidence>
<dbReference type="GO" id="GO:0006506">
    <property type="term" value="P:GPI anchor biosynthetic process"/>
    <property type="evidence" value="ECO:0007669"/>
    <property type="project" value="TreeGrafter"/>
</dbReference>
<dbReference type="PANTHER" id="PTHR16433">
    <property type="entry name" value="DOLICHOL-PHOSPHATE MANNOSYLTRANSFERASE SUBUNIT 3"/>
    <property type="match status" value="1"/>
</dbReference>
<evidence type="ECO:0000256" key="5">
    <source>
        <dbReference type="ARBA" id="ARBA00022989"/>
    </source>
</evidence>
<dbReference type="Proteomes" id="UP000285405">
    <property type="component" value="Unassembled WGS sequence"/>
</dbReference>
<keyword evidence="8" id="KW-0808">Transferase</keyword>
<organism evidence="8 9">
    <name type="scientific">Golovinomyces cichoracearum</name>
    <dbReference type="NCBI Taxonomy" id="62708"/>
    <lineage>
        <taxon>Eukaryota</taxon>
        <taxon>Fungi</taxon>
        <taxon>Dikarya</taxon>
        <taxon>Ascomycota</taxon>
        <taxon>Pezizomycotina</taxon>
        <taxon>Leotiomycetes</taxon>
        <taxon>Erysiphales</taxon>
        <taxon>Erysiphaceae</taxon>
        <taxon>Golovinomyces</taxon>
    </lineage>
</organism>
<dbReference type="InterPro" id="IPR013174">
    <property type="entry name" value="DPM3"/>
</dbReference>
<comment type="similarity">
    <text evidence="2 7">Belongs to the DPM3 family.</text>
</comment>
<dbReference type="GO" id="GO:0033185">
    <property type="term" value="C:dolichol-phosphate-mannose synthase complex"/>
    <property type="evidence" value="ECO:0007669"/>
    <property type="project" value="TreeGrafter"/>
</dbReference>
<feature type="transmembrane region" description="Helical" evidence="7">
    <location>
        <begin position="31"/>
        <end position="54"/>
    </location>
</feature>
<comment type="pathway">
    <text evidence="7">Protein modification; protein glycosylation.</text>
</comment>
<accession>A0A420HCK8</accession>
<dbReference type="GO" id="GO:0016757">
    <property type="term" value="F:glycosyltransferase activity"/>
    <property type="evidence" value="ECO:0007669"/>
    <property type="project" value="UniProtKB-KW"/>
</dbReference>
<feature type="transmembrane region" description="Helical" evidence="7">
    <location>
        <begin position="7"/>
        <end position="25"/>
    </location>
</feature>
<evidence type="ECO:0000256" key="1">
    <source>
        <dbReference type="ARBA" id="ARBA00004477"/>
    </source>
</evidence>
<keyword evidence="8" id="KW-0328">Glycosyltransferase</keyword>
<evidence type="ECO:0000256" key="4">
    <source>
        <dbReference type="ARBA" id="ARBA00022824"/>
    </source>
</evidence>
<evidence type="ECO:0000313" key="8">
    <source>
        <dbReference type="EMBL" id="RKF55186.1"/>
    </source>
</evidence>
<evidence type="ECO:0000256" key="2">
    <source>
        <dbReference type="ARBA" id="ARBA00010430"/>
    </source>
</evidence>
<evidence type="ECO:0000256" key="3">
    <source>
        <dbReference type="ARBA" id="ARBA00022692"/>
    </source>
</evidence>
<comment type="subcellular location">
    <subcellularLocation>
        <location evidence="1 7">Endoplasmic reticulum membrane</location>
        <topology evidence="1 7">Multi-pass membrane protein</topology>
    </subcellularLocation>
</comment>
<evidence type="ECO:0000256" key="6">
    <source>
        <dbReference type="ARBA" id="ARBA00023136"/>
    </source>
</evidence>